<dbReference type="PROSITE" id="PS50846">
    <property type="entry name" value="HMA_2"/>
    <property type="match status" value="1"/>
</dbReference>
<evidence type="ECO:0000256" key="1">
    <source>
        <dbReference type="ARBA" id="ARBA00022723"/>
    </source>
</evidence>
<sequence>MNIKREKIKVRDMTCNSCEVRIENEIRKLDGIVFAKANFKNGEVYVEFNSKECSLEKIKAAIKKAGYSLDADTTEKILELIILILVMVLLYRMSNIFNISSALSGEVTYLILFIIGLFTSLHCIGMCGGIMLSQTLKSEGNTTYSKIVPALQYNLGRVISYTLLGGIIGALGSVFSLSPYTKAFIMVFAGLFMVVMGLNLFGFNFLRKYTNSLHIGINFKRNSNAPFIVGILNGLMPCGPLQAMQLYALSTGSFVKGALSMFVFSIGTVPLMLGLGIASTLINKNGSQRIYKYSGIFVMVLGIIMLSRGFALAGININPMKYSNSNVSNAARSEIADDVQTIRMDATYAGYTPNVFVVQRGVPVKFIINGKELTSCNNYLIIPSLRIEKQLQEGENIIEFTPENVEDINFSCWMGMLNGVIKVVDDINSVDTSNIVLPQQPGGG</sequence>
<dbReference type="InterPro" id="IPR036163">
    <property type="entry name" value="HMA_dom_sf"/>
</dbReference>
<evidence type="ECO:0000313" key="4">
    <source>
        <dbReference type="EMBL" id="KRQ86752.1"/>
    </source>
</evidence>
<dbReference type="Gene3D" id="3.30.70.100">
    <property type="match status" value="1"/>
</dbReference>
<feature type="transmembrane region" description="Helical" evidence="2">
    <location>
        <begin position="227"/>
        <end position="249"/>
    </location>
</feature>
<evidence type="ECO:0000259" key="3">
    <source>
        <dbReference type="PROSITE" id="PS50846"/>
    </source>
</evidence>
<dbReference type="Gene3D" id="2.60.40.420">
    <property type="entry name" value="Cupredoxins - blue copper proteins"/>
    <property type="match status" value="1"/>
</dbReference>
<evidence type="ECO:0000313" key="5">
    <source>
        <dbReference type="Proteomes" id="UP000052015"/>
    </source>
</evidence>
<organism evidence="4 5">
    <name type="scientific">Caloramator mitchellensis</name>
    <dbReference type="NCBI Taxonomy" id="908809"/>
    <lineage>
        <taxon>Bacteria</taxon>
        <taxon>Bacillati</taxon>
        <taxon>Bacillota</taxon>
        <taxon>Clostridia</taxon>
        <taxon>Eubacteriales</taxon>
        <taxon>Clostridiaceae</taxon>
        <taxon>Caloramator</taxon>
    </lineage>
</organism>
<comment type="caution">
    <text evidence="4">The sequence shown here is derived from an EMBL/GenBank/DDBJ whole genome shotgun (WGS) entry which is preliminary data.</text>
</comment>
<reference evidence="4 5" key="1">
    <citation type="submission" date="2015-09" db="EMBL/GenBank/DDBJ databases">
        <title>Draft genome sequence of a Caloramator mitchellensis, a moderate thermophile from the Great Artesian Basin of Australia.</title>
        <authorList>
            <person name="Patel B.K."/>
        </authorList>
    </citation>
    <scope>NUCLEOTIDE SEQUENCE [LARGE SCALE GENOMIC DNA]</scope>
    <source>
        <strain evidence="4 5">VF08</strain>
    </source>
</reference>
<dbReference type="STRING" id="908809.ABG79_01504"/>
<dbReference type="EMBL" id="LKHP01000007">
    <property type="protein sequence ID" value="KRQ86752.1"/>
    <property type="molecule type" value="Genomic_DNA"/>
</dbReference>
<dbReference type="InterPro" id="IPR006121">
    <property type="entry name" value="HMA_dom"/>
</dbReference>
<keyword evidence="5" id="KW-1185">Reference proteome</keyword>
<dbReference type="InterPro" id="IPR017969">
    <property type="entry name" value="Heavy-metal-associated_CS"/>
</dbReference>
<dbReference type="InterPro" id="IPR039447">
    <property type="entry name" value="UreH-like_TM_dom"/>
</dbReference>
<feature type="transmembrane region" description="Helical" evidence="2">
    <location>
        <begin position="183"/>
        <end position="206"/>
    </location>
</feature>
<feature type="transmembrane region" description="Helical" evidence="2">
    <location>
        <begin position="77"/>
        <end position="97"/>
    </location>
</feature>
<keyword evidence="1" id="KW-0479">Metal-binding</keyword>
<dbReference type="RefSeq" id="WP_242859318.1">
    <property type="nucleotide sequence ID" value="NZ_LKHP01000007.1"/>
</dbReference>
<protein>
    <submittedName>
        <fullName evidence="4">Copper-exporting P-type ATPase A</fullName>
        <ecNumber evidence="4">3.6.3.54</ecNumber>
    </submittedName>
</protein>
<dbReference type="PROSITE" id="PS01047">
    <property type="entry name" value="HMA_1"/>
    <property type="match status" value="1"/>
</dbReference>
<dbReference type="CDD" id="cd00371">
    <property type="entry name" value="HMA"/>
    <property type="match status" value="1"/>
</dbReference>
<gene>
    <name evidence="4" type="primary">copA_1</name>
    <name evidence="4" type="ORF">ABG79_01504</name>
</gene>
<dbReference type="AlphaFoldDB" id="A0A0R3JTA1"/>
<keyword evidence="2" id="KW-0472">Membrane</keyword>
<keyword evidence="2" id="KW-1133">Transmembrane helix</keyword>
<keyword evidence="2" id="KW-0812">Transmembrane</keyword>
<dbReference type="Pfam" id="PF00403">
    <property type="entry name" value="HMA"/>
    <property type="match status" value="1"/>
</dbReference>
<dbReference type="PATRIC" id="fig|908809.3.peg.1509"/>
<feature type="transmembrane region" description="Helical" evidence="2">
    <location>
        <begin position="154"/>
        <end position="177"/>
    </location>
</feature>
<name>A0A0R3JTA1_CALMK</name>
<dbReference type="PANTHER" id="PTHR42208">
    <property type="entry name" value="HEAVY METAL TRANSPORTER-RELATED"/>
    <property type="match status" value="1"/>
</dbReference>
<keyword evidence="4" id="KW-0378">Hydrolase</keyword>
<feature type="transmembrane region" description="Helical" evidence="2">
    <location>
        <begin position="109"/>
        <end position="133"/>
    </location>
</feature>
<feature type="transmembrane region" description="Helical" evidence="2">
    <location>
        <begin position="261"/>
        <end position="282"/>
    </location>
</feature>
<dbReference type="InterPro" id="IPR008972">
    <property type="entry name" value="Cupredoxin"/>
</dbReference>
<feature type="transmembrane region" description="Helical" evidence="2">
    <location>
        <begin position="294"/>
        <end position="315"/>
    </location>
</feature>
<dbReference type="Pfam" id="PF13386">
    <property type="entry name" value="DsbD_2"/>
    <property type="match status" value="1"/>
</dbReference>
<dbReference type="EC" id="3.6.3.54" evidence="4"/>
<accession>A0A0R3JTA1</accession>
<dbReference type="PANTHER" id="PTHR42208:SF1">
    <property type="entry name" value="HEAVY METAL TRANSPORTER"/>
    <property type="match status" value="1"/>
</dbReference>
<dbReference type="GO" id="GO:0046872">
    <property type="term" value="F:metal ion binding"/>
    <property type="evidence" value="ECO:0007669"/>
    <property type="project" value="UniProtKB-KW"/>
</dbReference>
<dbReference type="GO" id="GO:0016787">
    <property type="term" value="F:hydrolase activity"/>
    <property type="evidence" value="ECO:0007669"/>
    <property type="project" value="UniProtKB-KW"/>
</dbReference>
<dbReference type="Proteomes" id="UP000052015">
    <property type="component" value="Unassembled WGS sequence"/>
</dbReference>
<dbReference type="SUPFAM" id="SSF55008">
    <property type="entry name" value="HMA, heavy metal-associated domain"/>
    <property type="match status" value="1"/>
</dbReference>
<feature type="domain" description="HMA" evidence="3">
    <location>
        <begin position="4"/>
        <end position="70"/>
    </location>
</feature>
<evidence type="ECO:0000256" key="2">
    <source>
        <dbReference type="SAM" id="Phobius"/>
    </source>
</evidence>
<proteinExistence type="predicted"/>